<dbReference type="SUPFAM" id="SSF53474">
    <property type="entry name" value="alpha/beta-Hydrolases"/>
    <property type="match status" value="1"/>
</dbReference>
<name>A0A0G4FQU1_VITBC</name>
<keyword evidence="2" id="KW-1133">Transmembrane helix</keyword>
<keyword evidence="2" id="KW-0812">Transmembrane</keyword>
<dbReference type="OMA" id="WGAFRAN"/>
<feature type="compositionally biased region" description="Low complexity" evidence="1">
    <location>
        <begin position="20"/>
        <end position="29"/>
    </location>
</feature>
<dbReference type="Proteomes" id="UP000041254">
    <property type="component" value="Unassembled WGS sequence"/>
</dbReference>
<evidence type="ECO:0000256" key="2">
    <source>
        <dbReference type="SAM" id="Phobius"/>
    </source>
</evidence>
<dbReference type="InterPro" id="IPR000073">
    <property type="entry name" value="AB_hydrolase_1"/>
</dbReference>
<dbReference type="PANTHER" id="PTHR43798">
    <property type="entry name" value="MONOACYLGLYCEROL LIPASE"/>
    <property type="match status" value="1"/>
</dbReference>
<evidence type="ECO:0000313" key="5">
    <source>
        <dbReference type="Proteomes" id="UP000041254"/>
    </source>
</evidence>
<feature type="transmembrane region" description="Helical" evidence="2">
    <location>
        <begin position="101"/>
        <end position="121"/>
    </location>
</feature>
<gene>
    <name evidence="4" type="ORF">Vbra_745</name>
</gene>
<feature type="compositionally biased region" description="Basic residues" evidence="1">
    <location>
        <begin position="1"/>
        <end position="10"/>
    </location>
</feature>
<dbReference type="InterPro" id="IPR050266">
    <property type="entry name" value="AB_hydrolase_sf"/>
</dbReference>
<evidence type="ECO:0000259" key="3">
    <source>
        <dbReference type="Pfam" id="PF00561"/>
    </source>
</evidence>
<evidence type="ECO:0000313" key="4">
    <source>
        <dbReference type="EMBL" id="CEM16441.1"/>
    </source>
</evidence>
<dbReference type="VEuPathDB" id="CryptoDB:Vbra_745"/>
<feature type="region of interest" description="Disordered" evidence="1">
    <location>
        <begin position="1"/>
        <end position="30"/>
    </location>
</feature>
<dbReference type="STRING" id="1169540.A0A0G4FQU1"/>
<organism evidence="4 5">
    <name type="scientific">Vitrella brassicaformis (strain CCMP3155)</name>
    <dbReference type="NCBI Taxonomy" id="1169540"/>
    <lineage>
        <taxon>Eukaryota</taxon>
        <taxon>Sar</taxon>
        <taxon>Alveolata</taxon>
        <taxon>Colpodellida</taxon>
        <taxon>Vitrellaceae</taxon>
        <taxon>Vitrella</taxon>
    </lineage>
</organism>
<dbReference type="InterPro" id="IPR029058">
    <property type="entry name" value="AB_hydrolase_fold"/>
</dbReference>
<evidence type="ECO:0000256" key="1">
    <source>
        <dbReference type="SAM" id="MobiDB-lite"/>
    </source>
</evidence>
<reference evidence="4 5" key="1">
    <citation type="submission" date="2014-11" db="EMBL/GenBank/DDBJ databases">
        <authorList>
            <person name="Zhu J."/>
            <person name="Qi W."/>
            <person name="Song R."/>
        </authorList>
    </citation>
    <scope>NUCLEOTIDE SEQUENCE [LARGE SCALE GENOMIC DNA]</scope>
</reference>
<feature type="domain" description="AB hydrolase-1" evidence="3">
    <location>
        <begin position="183"/>
        <end position="450"/>
    </location>
</feature>
<dbReference type="Gene3D" id="3.40.50.1820">
    <property type="entry name" value="alpha/beta hydrolase"/>
    <property type="match status" value="1"/>
</dbReference>
<feature type="transmembrane region" description="Helical" evidence="2">
    <location>
        <begin position="72"/>
        <end position="95"/>
    </location>
</feature>
<keyword evidence="2" id="KW-0472">Membrane</keyword>
<keyword evidence="5" id="KW-1185">Reference proteome</keyword>
<dbReference type="GO" id="GO:0016020">
    <property type="term" value="C:membrane"/>
    <property type="evidence" value="ECO:0007669"/>
    <property type="project" value="TreeGrafter"/>
</dbReference>
<dbReference type="PhylomeDB" id="A0A0G4FQU1"/>
<dbReference type="GO" id="GO:0046464">
    <property type="term" value="P:acylglycerol catabolic process"/>
    <property type="evidence" value="ECO:0007669"/>
    <property type="project" value="TreeGrafter"/>
</dbReference>
<dbReference type="OrthoDB" id="19657at2759"/>
<dbReference type="InParanoid" id="A0A0G4FQU1"/>
<dbReference type="GO" id="GO:0047372">
    <property type="term" value="F:monoacylglycerol lipase activity"/>
    <property type="evidence" value="ECO:0007669"/>
    <property type="project" value="TreeGrafter"/>
</dbReference>
<accession>A0A0G4FQU1</accession>
<dbReference type="Pfam" id="PF00561">
    <property type="entry name" value="Abhydrolase_1"/>
    <property type="match status" value="1"/>
</dbReference>
<dbReference type="AlphaFoldDB" id="A0A0G4FQU1"/>
<proteinExistence type="predicted"/>
<sequence length="493" mass="54996">MKRIFRRPPRGRPGMSPKTSGSTSSLPDSSYHHYRSLPDKAMSCVSTTGIGSQDSDSGEAFDSFADYVYQVWGFYFAYAASSYLLCCAHLAVALALLAGQLAVAAVCLSVPLLWPLVVLFLRKRYDIYIKRRDESLIDFAKMETPASLADCMSAELRPEEMGRFVTRDRLSLTYEVFGSGPAAILLCNGVNCSSMLWAKIYEHVQKDMPDFKTKYRVVTWNYRGLFGSDQPKHGNAGKCSVHHLVDDAVDLMHTLGVRRWHAVMGWSTGVQVAGQLAASYPEFVDRVILCNGNAGQTLTTAFSVLPLVGNFVLGRLLHLLIFAIRFAICPYPQAYARVAGRYRRAVLWMRKYLWHPMGILHGNPAFEWLFALNWWDLFGNGPVHTNNTGIILQALDSHSMEMVLPEVQTPVLIITGLLDIMTPAFQSYGMAGLLPKVHLVPFMGGSHHCILEYPRVCSSLITEFIESSWGAFRANHSGKIRLKPVMEDKPLTA</sequence>
<protein>
    <recommendedName>
        <fullName evidence="3">AB hydrolase-1 domain-containing protein</fullName>
    </recommendedName>
</protein>
<dbReference type="EMBL" id="CDMY01000477">
    <property type="protein sequence ID" value="CEM16441.1"/>
    <property type="molecule type" value="Genomic_DNA"/>
</dbReference>
<dbReference type="PANTHER" id="PTHR43798:SF5">
    <property type="entry name" value="MONOACYLGLYCEROL LIPASE ABHD6"/>
    <property type="match status" value="1"/>
</dbReference>